<comment type="caution">
    <text evidence="4">The sequence shown here is derived from an EMBL/GenBank/DDBJ whole genome shotgun (WGS) entry which is preliminary data.</text>
</comment>
<gene>
    <name evidence="4" type="ORF">EB03_01328</name>
</gene>
<dbReference type="InterPro" id="IPR036388">
    <property type="entry name" value="WH-like_DNA-bd_sf"/>
</dbReference>
<accession>A0AB37IKU6</accession>
<dbReference type="InterPro" id="IPR036390">
    <property type="entry name" value="WH_DNA-bd_sf"/>
</dbReference>
<dbReference type="InterPro" id="IPR050661">
    <property type="entry name" value="BglG_antiterminators"/>
</dbReference>
<evidence type="ECO:0000256" key="1">
    <source>
        <dbReference type="ARBA" id="ARBA00023015"/>
    </source>
</evidence>
<evidence type="ECO:0000313" key="5">
    <source>
        <dbReference type="Proteomes" id="UP000253498"/>
    </source>
</evidence>
<feature type="domain" description="Mga helix-turn-helix" evidence="3">
    <location>
        <begin position="72"/>
        <end position="155"/>
    </location>
</feature>
<organism evidence="4 5">
    <name type="scientific">Enterococcus hirae</name>
    <dbReference type="NCBI Taxonomy" id="1354"/>
    <lineage>
        <taxon>Bacteria</taxon>
        <taxon>Bacillati</taxon>
        <taxon>Bacillota</taxon>
        <taxon>Bacilli</taxon>
        <taxon>Lactobacillales</taxon>
        <taxon>Enterococcaceae</taxon>
        <taxon>Enterococcus</taxon>
    </lineage>
</organism>
<keyword evidence="1" id="KW-0805">Transcription regulation</keyword>
<dbReference type="PANTHER" id="PTHR30185">
    <property type="entry name" value="CRYPTIC BETA-GLUCOSIDE BGL OPERON ANTITERMINATOR"/>
    <property type="match status" value="1"/>
</dbReference>
<reference evidence="4 5" key="1">
    <citation type="submission" date="2015-06" db="EMBL/GenBank/DDBJ databases">
        <title>The Genome Sequence of Enterococcus hirae 88EA1.</title>
        <authorList>
            <consortium name="The Broad Institute Genomics Platform"/>
            <consortium name="The Broad Institute Genome Sequencing Center for Infectious Disease"/>
            <person name="Earl A.M."/>
            <person name="Van Tyne D."/>
            <person name="Lebreton F."/>
            <person name="Saavedra J.T."/>
            <person name="Gilmore M.S."/>
            <person name="Manson McGuire A."/>
            <person name="Clock S."/>
            <person name="Crupain M."/>
            <person name="Rangan U."/>
            <person name="Young S."/>
            <person name="Abouelleil A."/>
            <person name="Cao P."/>
            <person name="Chapman S.B."/>
            <person name="Griggs A."/>
            <person name="Priest M."/>
            <person name="Shea T."/>
            <person name="Wortman J."/>
            <person name="Nusbaum C."/>
            <person name="Birren B."/>
        </authorList>
    </citation>
    <scope>NUCLEOTIDE SEQUENCE [LARGE SCALE GENOMIC DNA]</scope>
    <source>
        <strain evidence="4 5">88EA1</strain>
    </source>
</reference>
<dbReference type="Gene3D" id="1.10.10.10">
    <property type="entry name" value="Winged helix-like DNA-binding domain superfamily/Winged helix DNA-binding domain"/>
    <property type="match status" value="1"/>
</dbReference>
<keyword evidence="2" id="KW-0804">Transcription</keyword>
<proteinExistence type="predicted"/>
<dbReference type="SUPFAM" id="SSF46785">
    <property type="entry name" value="Winged helix' DNA-binding domain"/>
    <property type="match status" value="1"/>
</dbReference>
<evidence type="ECO:0000313" key="4">
    <source>
        <dbReference type="EMBL" id="RBT68204.1"/>
    </source>
</evidence>
<dbReference type="Pfam" id="PF05043">
    <property type="entry name" value="Mga"/>
    <property type="match status" value="1"/>
</dbReference>
<dbReference type="Proteomes" id="UP000253498">
    <property type="component" value="Unassembled WGS sequence"/>
</dbReference>
<protein>
    <recommendedName>
        <fullName evidence="3">Mga helix-turn-helix domain-containing protein</fullName>
    </recommendedName>
</protein>
<sequence length="489" mass="57540">MKAILSKKHYIQLIILETYLANGQVTVQQLEETTQATKQTILKQLNELENRGFFQVEKKKDHLLLRKNKPISYSEVYSYIYQDSVQIQFISLVFSCPFITTSEILKKLKISKSQFRRIKKQVADFLNCHDICLTDSPFYFTGDSSKLYQFFYVFFSEKYHANTQYILPKEQLILDQLLQAFTELPNFSTSREQQRLSSWIWVIIKLSVHIQKSTTYYKSADKNAISSATLPFDDSRIVIDYAHFKEVFKLSYTGVVQSNLLTFQSMMKEPKLSLEMQGKKQSLIQLTTELYQLFGENKEIELHYSIDQSLTLSGKIKYLLNDQKKRFVIEFFKQNGRFSAHTANRLLQKLITFRNEINDDPLFYEWLYLTIIYDKHLKELIRKNQQKKKIGLAFTYDQVHSELLITLLKTKLNEYAVFEIIDVQDSVMNDQNADSIDYWISNIPIAPQKNWLLLDNYPSLKEIRTLELLLQQSTIQPLIEALKKPLPTD</sequence>
<dbReference type="AlphaFoldDB" id="A0AB37IKU6"/>
<dbReference type="PANTHER" id="PTHR30185:SF18">
    <property type="entry name" value="TRANSCRIPTIONAL REGULATOR MTLR"/>
    <property type="match status" value="1"/>
</dbReference>
<dbReference type="EMBL" id="LESJ01000005">
    <property type="protein sequence ID" value="RBT68204.1"/>
    <property type="molecule type" value="Genomic_DNA"/>
</dbReference>
<evidence type="ECO:0000259" key="3">
    <source>
        <dbReference type="Pfam" id="PF05043"/>
    </source>
</evidence>
<dbReference type="InterPro" id="IPR007737">
    <property type="entry name" value="Mga_HTH"/>
</dbReference>
<evidence type="ECO:0000256" key="2">
    <source>
        <dbReference type="ARBA" id="ARBA00023163"/>
    </source>
</evidence>
<name>A0AB37IKU6_ENTHR</name>
<dbReference type="RefSeq" id="WP_232011891.1">
    <property type="nucleotide sequence ID" value="NZ_JABXFU010000006.1"/>
</dbReference>